<dbReference type="Gene3D" id="3.90.550.10">
    <property type="entry name" value="Spore Coat Polysaccharide Biosynthesis Protein SpsA, Chain A"/>
    <property type="match status" value="1"/>
</dbReference>
<dbReference type="Pfam" id="PF00535">
    <property type="entry name" value="Glycos_transf_2"/>
    <property type="match status" value="1"/>
</dbReference>
<dbReference type="SUPFAM" id="SSF53448">
    <property type="entry name" value="Nucleotide-diphospho-sugar transferases"/>
    <property type="match status" value="1"/>
</dbReference>
<name>A0A4Q8APK4_9MICO</name>
<dbReference type="PANTHER" id="PTHR43179:SF7">
    <property type="entry name" value="RHAMNOSYLTRANSFERASE WBBL"/>
    <property type="match status" value="1"/>
</dbReference>
<dbReference type="RefSeq" id="WP_165397380.1">
    <property type="nucleotide sequence ID" value="NZ_SHLC01000001.1"/>
</dbReference>
<organism evidence="2 3">
    <name type="scientific">Microterricola gilva</name>
    <dbReference type="NCBI Taxonomy" id="393267"/>
    <lineage>
        <taxon>Bacteria</taxon>
        <taxon>Bacillati</taxon>
        <taxon>Actinomycetota</taxon>
        <taxon>Actinomycetes</taxon>
        <taxon>Micrococcales</taxon>
        <taxon>Microbacteriaceae</taxon>
        <taxon>Microterricola</taxon>
    </lineage>
</organism>
<dbReference type="AlphaFoldDB" id="A0A4Q8APK4"/>
<feature type="domain" description="Glycosyltransferase 2-like" evidence="1">
    <location>
        <begin position="17"/>
        <end position="138"/>
    </location>
</feature>
<reference evidence="2 3" key="1">
    <citation type="submission" date="2019-02" db="EMBL/GenBank/DDBJ databases">
        <title>Sequencing the genomes of 1000 actinobacteria strains.</title>
        <authorList>
            <person name="Klenk H.-P."/>
        </authorList>
    </citation>
    <scope>NUCLEOTIDE SEQUENCE [LARGE SCALE GENOMIC DNA]</scope>
    <source>
        <strain evidence="2 3">DSM 18319</strain>
    </source>
</reference>
<keyword evidence="3" id="KW-1185">Reference proteome</keyword>
<proteinExistence type="predicted"/>
<gene>
    <name evidence="2" type="ORF">EV379_2876</name>
</gene>
<dbReference type="EMBL" id="SHLC01000001">
    <property type="protein sequence ID" value="RZU66518.1"/>
    <property type="molecule type" value="Genomic_DNA"/>
</dbReference>
<evidence type="ECO:0000313" key="2">
    <source>
        <dbReference type="EMBL" id="RZU66518.1"/>
    </source>
</evidence>
<dbReference type="Proteomes" id="UP000291483">
    <property type="component" value="Unassembled WGS sequence"/>
</dbReference>
<dbReference type="PANTHER" id="PTHR43179">
    <property type="entry name" value="RHAMNOSYLTRANSFERASE WBBL"/>
    <property type="match status" value="1"/>
</dbReference>
<protein>
    <recommendedName>
        <fullName evidence="1">Glycosyltransferase 2-like domain-containing protein</fullName>
    </recommendedName>
</protein>
<accession>A0A4Q8APK4</accession>
<dbReference type="InterPro" id="IPR001173">
    <property type="entry name" value="Glyco_trans_2-like"/>
</dbReference>
<evidence type="ECO:0000259" key="1">
    <source>
        <dbReference type="Pfam" id="PF00535"/>
    </source>
</evidence>
<comment type="caution">
    <text evidence="2">The sequence shown here is derived from an EMBL/GenBank/DDBJ whole genome shotgun (WGS) entry which is preliminary data.</text>
</comment>
<dbReference type="InterPro" id="IPR029044">
    <property type="entry name" value="Nucleotide-diphossugar_trans"/>
</dbReference>
<sequence length="279" mass="31306">MSSIPSVAGRSESPWCSLITVTHNSRKALEEFWGKNDAVPSDVEWIVVDNCSTDGSAELAERLGATRVIRLTENLGFGLANNKGFEIARGQFVGFVNPDIRVKYADLKALELVATENQAVVSPQLMNADGSVQPNGRGFPFLLDKVRNRLGSGEKLHGSYLLFSESDEPRMVCWLMGASIFAARQSIEMFGAWDSHFFLYYEDKDFCLRAWKAGVPVAVVPRVRWTHGWARETSNLSATPWKRELASMFKFYGRYPEFLLGRNIASRKHARISREVYGA</sequence>
<evidence type="ECO:0000313" key="3">
    <source>
        <dbReference type="Proteomes" id="UP000291483"/>
    </source>
</evidence>